<name>A0ABQ2V392_9PSEU</name>
<sequence>MEHDQSGWGGHVGSRLCLLLMGPFALLMVCSCAPSDVAVVQCATPAQRARTVEGAISLGIVGKDSTPDRISVKNETMNFDEWRDRKPGEFTRACEAVAPVAPSPLLTQVISVLSSLGLLAVGVVATWTTTTWRDGINRRKQQAEALHKASRAFVGAVRDYCDARLRGTADHGPPPLQDVRHKRDDLAAQLVRVEAARPKWTAPAALRAELIGGPLGDDIETKWEIERSREERRPRADEVNKAVNELDRRIDVVVRALESPGRTRRELLREFPVGAAS</sequence>
<proteinExistence type="predicted"/>
<accession>A0ABQ2V392</accession>
<evidence type="ECO:0000313" key="1">
    <source>
        <dbReference type="EMBL" id="GGU67011.1"/>
    </source>
</evidence>
<dbReference type="EMBL" id="BMRE01000042">
    <property type="protein sequence ID" value="GGU67011.1"/>
    <property type="molecule type" value="Genomic_DNA"/>
</dbReference>
<reference evidence="2" key="1">
    <citation type="journal article" date="2019" name="Int. J. Syst. Evol. Microbiol.">
        <title>The Global Catalogue of Microorganisms (GCM) 10K type strain sequencing project: providing services to taxonomists for standard genome sequencing and annotation.</title>
        <authorList>
            <consortium name="The Broad Institute Genomics Platform"/>
            <consortium name="The Broad Institute Genome Sequencing Center for Infectious Disease"/>
            <person name="Wu L."/>
            <person name="Ma J."/>
        </authorList>
    </citation>
    <scope>NUCLEOTIDE SEQUENCE [LARGE SCALE GENOMIC DNA]</scope>
    <source>
        <strain evidence="2">JCM 3296</strain>
    </source>
</reference>
<evidence type="ECO:0008006" key="3">
    <source>
        <dbReference type="Google" id="ProtNLM"/>
    </source>
</evidence>
<dbReference type="Proteomes" id="UP000649573">
    <property type="component" value="Unassembled WGS sequence"/>
</dbReference>
<gene>
    <name evidence="1" type="ORF">GCM10010178_68500</name>
</gene>
<keyword evidence="2" id="KW-1185">Reference proteome</keyword>
<comment type="caution">
    <text evidence="1">The sequence shown here is derived from an EMBL/GenBank/DDBJ whole genome shotgun (WGS) entry which is preliminary data.</text>
</comment>
<evidence type="ECO:0000313" key="2">
    <source>
        <dbReference type="Proteomes" id="UP000649573"/>
    </source>
</evidence>
<protein>
    <recommendedName>
        <fullName evidence="3">Lipoprotein</fullName>
    </recommendedName>
</protein>
<organism evidence="1 2">
    <name type="scientific">Lentzea flava</name>
    <dbReference type="NCBI Taxonomy" id="103732"/>
    <lineage>
        <taxon>Bacteria</taxon>
        <taxon>Bacillati</taxon>
        <taxon>Actinomycetota</taxon>
        <taxon>Actinomycetes</taxon>
        <taxon>Pseudonocardiales</taxon>
        <taxon>Pseudonocardiaceae</taxon>
        <taxon>Lentzea</taxon>
    </lineage>
</organism>